<evidence type="ECO:0000256" key="9">
    <source>
        <dbReference type="ARBA" id="ARBA00023125"/>
    </source>
</evidence>
<dbReference type="InterPro" id="IPR025943">
    <property type="entry name" value="Sigma_54_int_dom_ATP-bd_2"/>
</dbReference>
<keyword evidence="11" id="KW-0804">Transcription</keyword>
<gene>
    <name evidence="13" type="ORF">KSS94_14560</name>
</gene>
<evidence type="ECO:0000256" key="11">
    <source>
        <dbReference type="ARBA" id="ARBA00023163"/>
    </source>
</evidence>
<keyword evidence="7" id="KW-0902">Two-component regulatory system</keyword>
<keyword evidence="4" id="KW-0597">Phosphoprotein</keyword>
<dbReference type="SMART" id="SM00382">
    <property type="entry name" value="AAA"/>
    <property type="match status" value="1"/>
</dbReference>
<dbReference type="InterPro" id="IPR058031">
    <property type="entry name" value="AAA_lid_NorR"/>
</dbReference>
<dbReference type="PANTHER" id="PTHR32071">
    <property type="entry name" value="TRANSCRIPTIONAL REGULATORY PROTEIN"/>
    <property type="match status" value="1"/>
</dbReference>
<proteinExistence type="predicted"/>
<protein>
    <submittedName>
        <fullName evidence="13">Sigma 54-interacting transcriptional regulator</fullName>
    </submittedName>
</protein>
<keyword evidence="14" id="KW-1185">Reference proteome</keyword>
<dbReference type="PROSITE" id="PS50045">
    <property type="entry name" value="SIGMA54_INTERACT_4"/>
    <property type="match status" value="1"/>
</dbReference>
<dbReference type="Pfam" id="PF00158">
    <property type="entry name" value="Sigma54_activat"/>
    <property type="match status" value="1"/>
</dbReference>
<dbReference type="InterPro" id="IPR002078">
    <property type="entry name" value="Sigma_54_int"/>
</dbReference>
<evidence type="ECO:0000256" key="5">
    <source>
        <dbReference type="ARBA" id="ARBA00022741"/>
    </source>
</evidence>
<keyword evidence="10" id="KW-0010">Activator</keyword>
<sequence>MNALLEHTPEPLGYAEQLLAAFGALAQAAEQGALLGAFARQASALSGCELTQVYLLDAGHSALGLSAECLHGELRAADGSALSADYHGDELLQFSLCQNRVLCLDSLGDGLYSSSFLPASGDTWRSLLCVPLNTASGEVGGLLICASPRALELQRFADALAQLGRFVLGQIGLLVRLSGGAVMAAPADNSVCPSDYGLIGTSEAMRKTYQLIGKVLHSTYTVLLTGETGTGKEVVARALHECGPRRSKSFIVQNCAAFPEDLLESELFGYRKGAFTGADRDRVGLFEAADGGTLLLDEIGDMPLALQAKLLRVLQEGEIRPLGGNEVRKINVRIIAATHRDLAAMVAQGQFREDLYYRLAQFPISLPALRERGDDVQLLAGHFVAKACSFIGRGPMSWSQCAQAYLAGYGFPGNVRELKGMVERAVLLCEGAELRAEHFGAREQAPAEPDNLHLRDYMERVERAYMLGCLRRNNGNQTVAARQLGLPRRTLLYRIERLNIDLSEFQA</sequence>
<dbReference type="CDD" id="cd00009">
    <property type="entry name" value="AAA"/>
    <property type="match status" value="1"/>
</dbReference>
<dbReference type="Proteomes" id="UP001046350">
    <property type="component" value="Chromosome"/>
</dbReference>
<reference evidence="13" key="1">
    <citation type="journal article" date="2021" name="Microorganisms">
        <title>The Ever-Expanding Pseudomonas Genus: Description of 43 New Species and Partition of the Pseudomonas putida Group.</title>
        <authorList>
            <person name="Girard L."/>
            <person name="Lood C."/>
            <person name="Hofte M."/>
            <person name="Vandamme P."/>
            <person name="Rokni-Zadeh H."/>
            <person name="van Noort V."/>
            <person name="Lavigne R."/>
            <person name="De Mot R."/>
        </authorList>
    </citation>
    <scope>NUCLEOTIDE SEQUENCE</scope>
    <source>
        <strain evidence="13">COW40</strain>
    </source>
</reference>
<comment type="subcellular location">
    <subcellularLocation>
        <location evidence="1">Cytoplasm</location>
    </subcellularLocation>
</comment>
<dbReference type="PANTHER" id="PTHR32071:SF95">
    <property type="entry name" value="DNA-BINDING TRANSCRIPTIONAL REGULATOR NTRC"/>
    <property type="match status" value="1"/>
</dbReference>
<keyword evidence="5" id="KW-0547">Nucleotide-binding</keyword>
<evidence type="ECO:0000256" key="7">
    <source>
        <dbReference type="ARBA" id="ARBA00023012"/>
    </source>
</evidence>
<evidence type="ECO:0000256" key="4">
    <source>
        <dbReference type="ARBA" id="ARBA00022553"/>
    </source>
</evidence>
<dbReference type="PROSITE" id="PS00675">
    <property type="entry name" value="SIGMA54_INTERACT_1"/>
    <property type="match status" value="1"/>
</dbReference>
<dbReference type="EMBL" id="CP077076">
    <property type="protein sequence ID" value="QXH54214.1"/>
    <property type="molecule type" value="Genomic_DNA"/>
</dbReference>
<evidence type="ECO:0000256" key="2">
    <source>
        <dbReference type="ARBA" id="ARBA00022490"/>
    </source>
</evidence>
<keyword evidence="9" id="KW-0238">DNA-binding</keyword>
<evidence type="ECO:0000256" key="8">
    <source>
        <dbReference type="ARBA" id="ARBA00023015"/>
    </source>
</evidence>
<accession>A0ABX8NCV5</accession>
<keyword evidence="8" id="KW-0805">Transcription regulation</keyword>
<evidence type="ECO:0000313" key="13">
    <source>
        <dbReference type="EMBL" id="QXH54214.1"/>
    </source>
</evidence>
<dbReference type="InterPro" id="IPR025662">
    <property type="entry name" value="Sigma_54_int_dom_ATP-bd_1"/>
</dbReference>
<organism evidence="13 14">
    <name type="scientific">Pseudomonas fakonensis</name>
    <dbReference type="NCBI Taxonomy" id="2842355"/>
    <lineage>
        <taxon>Bacteria</taxon>
        <taxon>Pseudomonadati</taxon>
        <taxon>Pseudomonadota</taxon>
        <taxon>Gammaproteobacteria</taxon>
        <taxon>Pseudomonadales</taxon>
        <taxon>Pseudomonadaceae</taxon>
        <taxon>Pseudomonas</taxon>
    </lineage>
</organism>
<keyword evidence="2" id="KW-0963">Cytoplasm</keyword>
<dbReference type="Pfam" id="PF25601">
    <property type="entry name" value="AAA_lid_14"/>
    <property type="match status" value="1"/>
</dbReference>
<evidence type="ECO:0000256" key="1">
    <source>
        <dbReference type="ARBA" id="ARBA00004496"/>
    </source>
</evidence>
<dbReference type="InterPro" id="IPR003593">
    <property type="entry name" value="AAA+_ATPase"/>
</dbReference>
<dbReference type="Pfam" id="PF02954">
    <property type="entry name" value="HTH_8"/>
    <property type="match status" value="1"/>
</dbReference>
<evidence type="ECO:0000256" key="10">
    <source>
        <dbReference type="ARBA" id="ARBA00023159"/>
    </source>
</evidence>
<dbReference type="PROSITE" id="PS00676">
    <property type="entry name" value="SIGMA54_INTERACT_2"/>
    <property type="match status" value="1"/>
</dbReference>
<evidence type="ECO:0000259" key="12">
    <source>
        <dbReference type="PROSITE" id="PS50045"/>
    </source>
</evidence>
<evidence type="ECO:0000256" key="3">
    <source>
        <dbReference type="ARBA" id="ARBA00022491"/>
    </source>
</evidence>
<feature type="domain" description="Sigma-54 factor interaction" evidence="12">
    <location>
        <begin position="198"/>
        <end position="427"/>
    </location>
</feature>
<keyword evidence="3" id="KW-0678">Repressor</keyword>
<dbReference type="InterPro" id="IPR002197">
    <property type="entry name" value="HTH_Fis"/>
</dbReference>
<evidence type="ECO:0000256" key="6">
    <source>
        <dbReference type="ARBA" id="ARBA00022840"/>
    </source>
</evidence>
<keyword evidence="6" id="KW-0067">ATP-binding</keyword>
<evidence type="ECO:0000313" key="14">
    <source>
        <dbReference type="Proteomes" id="UP001046350"/>
    </source>
</evidence>
<name>A0ABX8NCV5_9PSED</name>